<dbReference type="PANTHER" id="PTHR30314:SF3">
    <property type="entry name" value="MITOCHONDRIAL DIVISION PROTEIN FSZA"/>
    <property type="match status" value="1"/>
</dbReference>
<dbReference type="InterPro" id="IPR020805">
    <property type="entry name" value="Cell_div_FtsZ_CS"/>
</dbReference>
<evidence type="ECO:0000256" key="10">
    <source>
        <dbReference type="RuleBase" id="RU000631"/>
    </source>
</evidence>
<dbReference type="RefSeq" id="WP_006006503.1">
    <property type="nucleotide sequence ID" value="NZ_BAET01000028.1"/>
</dbReference>
<keyword evidence="4 8" id="KW-0547">Nucleotide-binding</keyword>
<dbReference type="Gene3D" id="3.40.50.1440">
    <property type="entry name" value="Tubulin/FtsZ, GTPase domain"/>
    <property type="match status" value="1"/>
</dbReference>
<dbReference type="EMBL" id="BAET01000028">
    <property type="protein sequence ID" value="GAB56396.1"/>
    <property type="molecule type" value="Genomic_DNA"/>
</dbReference>
<evidence type="ECO:0000256" key="8">
    <source>
        <dbReference type="HAMAP-Rule" id="MF_00909"/>
    </source>
</evidence>
<dbReference type="Pfam" id="PF00091">
    <property type="entry name" value="Tubulin"/>
    <property type="match status" value="1"/>
</dbReference>
<dbReference type="OrthoDB" id="9813375at2"/>
<feature type="binding site" evidence="8">
    <location>
        <begin position="21"/>
        <end position="25"/>
    </location>
    <ligand>
        <name>GTP</name>
        <dbReference type="ChEBI" id="CHEBI:37565"/>
    </ligand>
</feature>
<dbReference type="GO" id="GO:0000917">
    <property type="term" value="P:division septum assembly"/>
    <property type="evidence" value="ECO:0007669"/>
    <property type="project" value="UniProtKB-KW"/>
</dbReference>
<dbReference type="FunFam" id="3.30.1330.20:FF:000004">
    <property type="entry name" value="Cell division protein FtsZ"/>
    <property type="match status" value="1"/>
</dbReference>
<comment type="function">
    <text evidence="8 10">Essential cell division protein that forms a contractile ring structure (Z ring) at the future cell division site. The regulation of the ring assembly controls the timing and the location of cell division. One of the functions of the FtsZ ring is to recruit other cell division proteins to the septum to produce a new cell wall between the dividing cells. Binds GTP and shows GTPase activity.</text>
</comment>
<dbReference type="GO" id="GO:0043093">
    <property type="term" value="P:FtsZ-dependent cytokinesis"/>
    <property type="evidence" value="ECO:0007669"/>
    <property type="project" value="UniProtKB-UniRule"/>
</dbReference>
<dbReference type="CDD" id="cd02201">
    <property type="entry name" value="FtsZ_type1"/>
    <property type="match status" value="1"/>
</dbReference>
<feature type="domain" description="Tubulin/FtsZ 2-layer sandwich" evidence="13">
    <location>
        <begin position="207"/>
        <end position="325"/>
    </location>
</feature>
<evidence type="ECO:0000256" key="7">
    <source>
        <dbReference type="ARBA" id="ARBA00023306"/>
    </source>
</evidence>
<comment type="similarity">
    <text evidence="1 8 10">Belongs to the FtsZ family.</text>
</comment>
<dbReference type="eggNOG" id="COG0206">
    <property type="taxonomic scope" value="Bacteria"/>
</dbReference>
<proteinExistence type="inferred from homology"/>
<keyword evidence="3 8" id="KW-0132">Cell division</keyword>
<accession>H5TDL9</accession>
<reference evidence="14 15" key="2">
    <citation type="journal article" date="2017" name="Antonie Van Leeuwenhoek">
        <title>Rhizobium rhizosphaerae sp. nov., a novel species isolated from rice rhizosphere.</title>
        <authorList>
            <person name="Zhao J.J."/>
            <person name="Zhang J."/>
            <person name="Zhang R.J."/>
            <person name="Zhang C.W."/>
            <person name="Yin H.Q."/>
            <person name="Zhang X.X."/>
        </authorList>
    </citation>
    <scope>NUCLEOTIDE SEQUENCE [LARGE SCALE GENOMIC DNA]</scope>
    <source>
        <strain evidence="14 15">ACAM 611</strain>
    </source>
</reference>
<organism evidence="14 15">
    <name type="scientific">Glaciecola punicea ACAM 611</name>
    <dbReference type="NCBI Taxonomy" id="1121923"/>
    <lineage>
        <taxon>Bacteria</taxon>
        <taxon>Pseudomonadati</taxon>
        <taxon>Pseudomonadota</taxon>
        <taxon>Gammaproteobacteria</taxon>
        <taxon>Alteromonadales</taxon>
        <taxon>Alteromonadaceae</taxon>
        <taxon>Glaciecola</taxon>
    </lineage>
</organism>
<dbReference type="GO" id="GO:0005525">
    <property type="term" value="F:GTP binding"/>
    <property type="evidence" value="ECO:0007669"/>
    <property type="project" value="UniProtKB-UniRule"/>
</dbReference>
<dbReference type="InterPro" id="IPR037103">
    <property type="entry name" value="Tubulin/FtsZ-like_C"/>
</dbReference>
<evidence type="ECO:0000313" key="14">
    <source>
        <dbReference type="EMBL" id="GAB56396.1"/>
    </source>
</evidence>
<comment type="subunit">
    <text evidence="8">Homodimer. Polymerizes to form a dynamic ring structure in a strictly GTP-dependent manner. Interacts directly with several other division proteins.</text>
</comment>
<evidence type="ECO:0000259" key="13">
    <source>
        <dbReference type="SMART" id="SM00865"/>
    </source>
</evidence>
<feature type="domain" description="Tubulin/FtsZ GTPase" evidence="12">
    <location>
        <begin position="13"/>
        <end position="205"/>
    </location>
</feature>
<name>H5TDL9_9ALTE</name>
<feature type="binding site" evidence="8">
    <location>
        <begin position="108"/>
        <end position="110"/>
    </location>
    <ligand>
        <name>GTP</name>
        <dbReference type="ChEBI" id="CHEBI:37565"/>
    </ligand>
</feature>
<evidence type="ECO:0000256" key="4">
    <source>
        <dbReference type="ARBA" id="ARBA00022741"/>
    </source>
</evidence>
<feature type="binding site" evidence="8">
    <location>
        <position position="187"/>
    </location>
    <ligand>
        <name>GTP</name>
        <dbReference type="ChEBI" id="CHEBI:37565"/>
    </ligand>
</feature>
<dbReference type="InterPro" id="IPR000158">
    <property type="entry name" value="Cell_div_FtsZ"/>
</dbReference>
<keyword evidence="2 8" id="KW-0963">Cytoplasm</keyword>
<dbReference type="AlphaFoldDB" id="H5TDL9"/>
<dbReference type="InterPro" id="IPR018316">
    <property type="entry name" value="Tubulin/FtsZ_2-layer-sand-dom"/>
</dbReference>
<evidence type="ECO:0000256" key="11">
    <source>
        <dbReference type="SAM" id="MobiDB-lite"/>
    </source>
</evidence>
<comment type="subcellular location">
    <subcellularLocation>
        <location evidence="8">Cytoplasm</location>
    </subcellularLocation>
    <text evidence="8">Assembles at midcell at the inner surface of the cytoplasmic membrane.</text>
</comment>
<gene>
    <name evidence="8 14" type="primary">ftsZ</name>
    <name evidence="14" type="ORF">GPUN_2281</name>
</gene>
<dbReference type="InterPro" id="IPR045061">
    <property type="entry name" value="FtsZ/CetZ"/>
</dbReference>
<dbReference type="PRINTS" id="PR00423">
    <property type="entry name" value="CELLDVISFTSZ"/>
</dbReference>
<keyword evidence="7 8" id="KW-0131">Cell cycle</keyword>
<feature type="binding site" evidence="8">
    <location>
        <position position="143"/>
    </location>
    <ligand>
        <name>GTP</name>
        <dbReference type="ChEBI" id="CHEBI:37565"/>
    </ligand>
</feature>
<evidence type="ECO:0000256" key="9">
    <source>
        <dbReference type="NCBIfam" id="TIGR00065"/>
    </source>
</evidence>
<feature type="region of interest" description="Disordered" evidence="11">
    <location>
        <begin position="324"/>
        <end position="364"/>
    </location>
</feature>
<evidence type="ECO:0000256" key="1">
    <source>
        <dbReference type="ARBA" id="ARBA00009690"/>
    </source>
</evidence>
<dbReference type="InterPro" id="IPR024757">
    <property type="entry name" value="FtsZ_C"/>
</dbReference>
<keyword evidence="5 8" id="KW-0342">GTP-binding</keyword>
<dbReference type="InterPro" id="IPR008280">
    <property type="entry name" value="Tub_FtsZ_C"/>
</dbReference>
<dbReference type="PANTHER" id="PTHR30314">
    <property type="entry name" value="CELL DIVISION PROTEIN FTSZ-RELATED"/>
    <property type="match status" value="1"/>
</dbReference>
<dbReference type="InterPro" id="IPR003008">
    <property type="entry name" value="Tubulin_FtsZ_GTPase"/>
</dbReference>
<dbReference type="GO" id="GO:0051258">
    <property type="term" value="P:protein polymerization"/>
    <property type="evidence" value="ECO:0007669"/>
    <property type="project" value="UniProtKB-UniRule"/>
</dbReference>
<dbReference type="HAMAP" id="MF_00909">
    <property type="entry name" value="FtsZ"/>
    <property type="match status" value="1"/>
</dbReference>
<dbReference type="SMART" id="SM00865">
    <property type="entry name" value="Tubulin_C"/>
    <property type="match status" value="1"/>
</dbReference>
<dbReference type="SUPFAM" id="SSF55307">
    <property type="entry name" value="Tubulin C-terminal domain-like"/>
    <property type="match status" value="1"/>
</dbReference>
<keyword evidence="15" id="KW-1185">Reference proteome</keyword>
<sequence length="380" mass="39741">MFELMEPPSDEAVIKVVGVGGGGGNAVQYMVDATIEGVDFIAMNTDAQALKKSTAAIKIQIGTELTKGLGAGADPNVGMEAAREDREKIRQALEGADMIFITAGMGGGTGTGAAPVVAQLAKEMGILTVAVVTKPFPFEGKKRLDFANQGIAELSQYVDSLITIPNEKLLKVMGKGTPLLQAFNAANDVLKGSVQGIAELITRTGLVNVDFADVKTVMSEMGTAMMGSGVGRGEDRAEEAAEAAIACPLLEDIDLSGARGILVNITAGLDFSIDEYEIIGNAVKAFASENATVVVGTVIDPELEGEIRVTVVATGIGADRKPDISLVTSESTKPYREPSGASESRSKGSVEGNQAMKLDEEQPSELEYLDIPAFLRRQAD</sequence>
<dbReference type="Gene3D" id="3.30.1330.20">
    <property type="entry name" value="Tubulin/FtsZ, C-terminal domain"/>
    <property type="match status" value="1"/>
</dbReference>
<reference evidence="14 15" key="1">
    <citation type="journal article" date="2012" name="J. Bacteriol.">
        <title>Genome sequence of proteorhodopsin-containing sea ice bacterium Glaciecola punicea ACAM 611T.</title>
        <authorList>
            <person name="Qin Q.-L."/>
            <person name="Xie B.-B."/>
            <person name="Shu Y.-L."/>
            <person name="Rong J.-C."/>
            <person name="Zhao D.-L."/>
            <person name="Zhang X.-Y."/>
            <person name="Chen X.-L."/>
            <person name="Zhou B.-C."/>
            <person name="Zhanga Y.-Z."/>
        </authorList>
    </citation>
    <scope>NUCLEOTIDE SEQUENCE [LARGE SCALE GENOMIC DNA]</scope>
    <source>
        <strain evidence="14 15">ACAM 611</strain>
    </source>
</reference>
<dbReference type="GO" id="GO:0003924">
    <property type="term" value="F:GTPase activity"/>
    <property type="evidence" value="ECO:0007669"/>
    <property type="project" value="UniProtKB-UniRule"/>
</dbReference>
<evidence type="ECO:0000256" key="6">
    <source>
        <dbReference type="ARBA" id="ARBA00023210"/>
    </source>
</evidence>
<dbReference type="FunFam" id="3.40.50.1440:FF:000023">
    <property type="entry name" value="Cell division protein FtsZ"/>
    <property type="match status" value="1"/>
</dbReference>
<dbReference type="SUPFAM" id="SSF52490">
    <property type="entry name" value="Tubulin nucleotide-binding domain-like"/>
    <property type="match status" value="1"/>
</dbReference>
<evidence type="ECO:0000259" key="12">
    <source>
        <dbReference type="SMART" id="SM00864"/>
    </source>
</evidence>
<evidence type="ECO:0000256" key="3">
    <source>
        <dbReference type="ARBA" id="ARBA00022618"/>
    </source>
</evidence>
<dbReference type="Pfam" id="PF12327">
    <property type="entry name" value="FtsZ_C"/>
    <property type="match status" value="1"/>
</dbReference>
<dbReference type="PROSITE" id="PS01134">
    <property type="entry name" value="FTSZ_1"/>
    <property type="match status" value="1"/>
</dbReference>
<dbReference type="PROSITE" id="PS01135">
    <property type="entry name" value="FTSZ_2"/>
    <property type="match status" value="1"/>
</dbReference>
<evidence type="ECO:0000256" key="5">
    <source>
        <dbReference type="ARBA" id="ARBA00023134"/>
    </source>
</evidence>
<dbReference type="Proteomes" id="UP000053586">
    <property type="component" value="Unassembled WGS sequence"/>
</dbReference>
<dbReference type="SMART" id="SM00864">
    <property type="entry name" value="Tubulin"/>
    <property type="match status" value="1"/>
</dbReference>
<keyword evidence="6 8" id="KW-0717">Septation</keyword>
<dbReference type="GO" id="GO:0005737">
    <property type="term" value="C:cytoplasm"/>
    <property type="evidence" value="ECO:0007669"/>
    <property type="project" value="UniProtKB-SubCell"/>
</dbReference>
<feature type="binding site" evidence="8">
    <location>
        <position position="139"/>
    </location>
    <ligand>
        <name>GTP</name>
        <dbReference type="ChEBI" id="CHEBI:37565"/>
    </ligand>
</feature>
<dbReference type="InterPro" id="IPR036525">
    <property type="entry name" value="Tubulin/FtsZ_GTPase_sf"/>
</dbReference>
<dbReference type="STRING" id="56804.BAE46_05255"/>
<dbReference type="GO" id="GO:0032153">
    <property type="term" value="C:cell division site"/>
    <property type="evidence" value="ECO:0007669"/>
    <property type="project" value="UniProtKB-UniRule"/>
</dbReference>
<protein>
    <recommendedName>
        <fullName evidence="8 9">Cell division protein FtsZ</fullName>
    </recommendedName>
</protein>
<comment type="caution">
    <text evidence="14">The sequence shown here is derived from an EMBL/GenBank/DDBJ whole genome shotgun (WGS) entry which is preliminary data.</text>
</comment>
<evidence type="ECO:0000313" key="15">
    <source>
        <dbReference type="Proteomes" id="UP000053586"/>
    </source>
</evidence>
<dbReference type="NCBIfam" id="TIGR00065">
    <property type="entry name" value="ftsZ"/>
    <property type="match status" value="1"/>
</dbReference>
<evidence type="ECO:0000256" key="2">
    <source>
        <dbReference type="ARBA" id="ARBA00022490"/>
    </source>
</evidence>